<comment type="caution">
    <text evidence="6">The sequence shown here is derived from an EMBL/GenBank/DDBJ whole genome shotgun (WGS) entry which is preliminary data.</text>
</comment>
<reference evidence="6 7" key="1">
    <citation type="submission" date="2016-07" db="EMBL/GenBank/DDBJ databases">
        <title>Characterization of isolates of Eisenbergiella tayi derived from blood cultures, using whole genome sequencing.</title>
        <authorList>
            <person name="Burdz T."/>
            <person name="Wiebe D."/>
            <person name="Huynh C."/>
            <person name="Bernard K."/>
        </authorList>
    </citation>
    <scope>NUCLEOTIDE SEQUENCE [LARGE SCALE GENOMIC DNA]</scope>
    <source>
        <strain evidence="6 7">NML 110608</strain>
    </source>
</reference>
<comment type="similarity">
    <text evidence="1">Belongs to the bacterial solute-binding protein 1 family.</text>
</comment>
<proteinExistence type="inferred from homology"/>
<evidence type="ECO:0000313" key="6">
    <source>
        <dbReference type="EMBL" id="ODM05255.1"/>
    </source>
</evidence>
<dbReference type="PANTHER" id="PTHR30061:SF50">
    <property type="entry name" value="MALTOSE_MALTODEXTRIN-BINDING PERIPLASMIC PROTEIN"/>
    <property type="match status" value="1"/>
</dbReference>
<evidence type="ECO:0000256" key="3">
    <source>
        <dbReference type="ARBA" id="ARBA00022729"/>
    </source>
</evidence>
<dbReference type="CDD" id="cd13585">
    <property type="entry name" value="PBP2_TMBP_like"/>
    <property type="match status" value="1"/>
</dbReference>
<evidence type="ECO:0000256" key="2">
    <source>
        <dbReference type="ARBA" id="ARBA00022448"/>
    </source>
</evidence>
<protein>
    <submittedName>
        <fullName evidence="6">Putative ABC transporter substrate-binding protein YesO</fullName>
    </submittedName>
</protein>
<dbReference type="InterPro" id="IPR006059">
    <property type="entry name" value="SBP"/>
</dbReference>
<dbReference type="Pfam" id="PF01547">
    <property type="entry name" value="SBP_bac_1"/>
    <property type="match status" value="1"/>
</dbReference>
<evidence type="ECO:0000256" key="4">
    <source>
        <dbReference type="SAM" id="MobiDB-lite"/>
    </source>
</evidence>
<dbReference type="AlphaFoldDB" id="A0A1E3A911"/>
<dbReference type="GO" id="GO:0042956">
    <property type="term" value="P:maltodextrin transmembrane transport"/>
    <property type="evidence" value="ECO:0007669"/>
    <property type="project" value="TreeGrafter"/>
</dbReference>
<dbReference type="RefSeq" id="WP_069151594.1">
    <property type="nucleotide sequence ID" value="NZ_MCGH01000002.1"/>
</dbReference>
<dbReference type="Proteomes" id="UP000094067">
    <property type="component" value="Unassembled WGS sequence"/>
</dbReference>
<name>A0A1E3A911_9FIRM</name>
<dbReference type="SUPFAM" id="SSF53850">
    <property type="entry name" value="Periplasmic binding protein-like II"/>
    <property type="match status" value="1"/>
</dbReference>
<dbReference type="PATRIC" id="fig|1432052.4.peg.1282"/>
<feature type="chain" id="PRO_5038641049" evidence="5">
    <location>
        <begin position="24"/>
        <end position="449"/>
    </location>
</feature>
<dbReference type="GO" id="GO:1901982">
    <property type="term" value="F:maltose binding"/>
    <property type="evidence" value="ECO:0007669"/>
    <property type="project" value="TreeGrafter"/>
</dbReference>
<dbReference type="GO" id="GO:0015768">
    <property type="term" value="P:maltose transport"/>
    <property type="evidence" value="ECO:0007669"/>
    <property type="project" value="TreeGrafter"/>
</dbReference>
<evidence type="ECO:0000313" key="7">
    <source>
        <dbReference type="Proteomes" id="UP000094067"/>
    </source>
</evidence>
<evidence type="ECO:0000256" key="5">
    <source>
        <dbReference type="SAM" id="SignalP"/>
    </source>
</evidence>
<feature type="region of interest" description="Disordered" evidence="4">
    <location>
        <begin position="30"/>
        <end position="59"/>
    </location>
</feature>
<dbReference type="EMBL" id="MCGH01000002">
    <property type="protein sequence ID" value="ODM05255.1"/>
    <property type="molecule type" value="Genomic_DNA"/>
</dbReference>
<gene>
    <name evidence="6" type="primary">yesO_4</name>
    <name evidence="6" type="ORF">BEI61_01138</name>
</gene>
<sequence>MKKGNLKKLLAVMMSAAMVASMAGCGSSAATTESQAPQETASKAEEAGTAAAETVDISAQGDNQEAVTITYANFNASGSNEETLQKMYEAFHEEYPNITVNIETIGYDDYFTQMQTRVAGGTAPDCYELNIENFAAYANKGALAELTGIDTSGYDETALSAFNVDGKQYGVPGNFSNVVLIYNKDLFDQAQIDYPNDDWTWDDALKAAEAIRALDENTYGIYQPITFNEFFKVAAQYGGSILNEDKTAFTINSPENLTAAEMMINKVTETNVQPNEEQMGGMGDWDLFQSGRLGMIPTGIWAFATFTDGCDFAWDICVEPGGTQKATHFFSNALVVNAKSDKKEAAATWINWLASSDKSAQMRIDAGWDLPAVNNQEVLSGYLAITPPENRQSVFDSLNYLVVAPIIEDYSLMADIITDKLTMAASGKITVKDALDQAQSECEAQITLK</sequence>
<feature type="signal peptide" evidence="5">
    <location>
        <begin position="1"/>
        <end position="23"/>
    </location>
</feature>
<keyword evidence="2" id="KW-0813">Transport</keyword>
<dbReference type="PANTHER" id="PTHR30061">
    <property type="entry name" value="MALTOSE-BINDING PERIPLASMIC PROTEIN"/>
    <property type="match status" value="1"/>
</dbReference>
<accession>A0A1E3A911</accession>
<dbReference type="GO" id="GO:0055052">
    <property type="term" value="C:ATP-binding cassette (ABC) transporter complex, substrate-binding subunit-containing"/>
    <property type="evidence" value="ECO:0007669"/>
    <property type="project" value="TreeGrafter"/>
</dbReference>
<evidence type="ECO:0000256" key="1">
    <source>
        <dbReference type="ARBA" id="ARBA00008520"/>
    </source>
</evidence>
<dbReference type="Gene3D" id="3.40.190.10">
    <property type="entry name" value="Periplasmic binding protein-like II"/>
    <property type="match status" value="1"/>
</dbReference>
<keyword evidence="3 5" id="KW-0732">Signal</keyword>
<organism evidence="6 7">
    <name type="scientific">Eisenbergiella tayi</name>
    <dbReference type="NCBI Taxonomy" id="1432052"/>
    <lineage>
        <taxon>Bacteria</taxon>
        <taxon>Bacillati</taxon>
        <taxon>Bacillota</taxon>
        <taxon>Clostridia</taxon>
        <taxon>Lachnospirales</taxon>
        <taxon>Lachnospiraceae</taxon>
        <taxon>Eisenbergiella</taxon>
    </lineage>
</organism>
<dbReference type="PROSITE" id="PS51257">
    <property type="entry name" value="PROKAR_LIPOPROTEIN"/>
    <property type="match status" value="1"/>
</dbReference>